<sequence>MNGEMMTVRYWPVSIVGSLPPIGSRRKH</sequence>
<organism evidence="1 2">
    <name type="scientific">Trifolium medium</name>
    <dbReference type="NCBI Taxonomy" id="97028"/>
    <lineage>
        <taxon>Eukaryota</taxon>
        <taxon>Viridiplantae</taxon>
        <taxon>Streptophyta</taxon>
        <taxon>Embryophyta</taxon>
        <taxon>Tracheophyta</taxon>
        <taxon>Spermatophyta</taxon>
        <taxon>Magnoliopsida</taxon>
        <taxon>eudicotyledons</taxon>
        <taxon>Gunneridae</taxon>
        <taxon>Pentapetalae</taxon>
        <taxon>rosids</taxon>
        <taxon>fabids</taxon>
        <taxon>Fabales</taxon>
        <taxon>Fabaceae</taxon>
        <taxon>Papilionoideae</taxon>
        <taxon>50 kb inversion clade</taxon>
        <taxon>NPAAA clade</taxon>
        <taxon>Hologalegina</taxon>
        <taxon>IRL clade</taxon>
        <taxon>Trifolieae</taxon>
        <taxon>Trifolium</taxon>
    </lineage>
</organism>
<protein>
    <submittedName>
        <fullName evidence="1">Uncharacterized protein</fullName>
    </submittedName>
</protein>
<accession>A0A392RKN8</accession>
<dbReference type="EMBL" id="LXQA010235670">
    <property type="protein sequence ID" value="MCI36614.1"/>
    <property type="molecule type" value="Genomic_DNA"/>
</dbReference>
<name>A0A392RKN8_9FABA</name>
<dbReference type="Proteomes" id="UP000265520">
    <property type="component" value="Unassembled WGS sequence"/>
</dbReference>
<reference evidence="1 2" key="1">
    <citation type="journal article" date="2018" name="Front. Plant Sci.">
        <title>Red Clover (Trifolium pratense) and Zigzag Clover (T. medium) - A Picture of Genomic Similarities and Differences.</title>
        <authorList>
            <person name="Dluhosova J."/>
            <person name="Istvanek J."/>
            <person name="Nedelnik J."/>
            <person name="Repkova J."/>
        </authorList>
    </citation>
    <scope>NUCLEOTIDE SEQUENCE [LARGE SCALE GENOMIC DNA]</scope>
    <source>
        <strain evidence="2">cv. 10/8</strain>
        <tissue evidence="1">Leaf</tissue>
    </source>
</reference>
<proteinExistence type="predicted"/>
<evidence type="ECO:0000313" key="1">
    <source>
        <dbReference type="EMBL" id="MCI36614.1"/>
    </source>
</evidence>
<evidence type="ECO:0000313" key="2">
    <source>
        <dbReference type="Proteomes" id="UP000265520"/>
    </source>
</evidence>
<comment type="caution">
    <text evidence="1">The sequence shown here is derived from an EMBL/GenBank/DDBJ whole genome shotgun (WGS) entry which is preliminary data.</text>
</comment>
<dbReference type="AlphaFoldDB" id="A0A392RKN8"/>
<keyword evidence="2" id="KW-1185">Reference proteome</keyword>